<sequence>MHDDALVFAIPGAGSCSYPPDPEWGDERPCRLAEDEPVPPRNADFLVTEVTSP</sequence>
<keyword evidence="3" id="KW-1185">Reference proteome</keyword>
<comment type="caution">
    <text evidence="2">The sequence shown here is derived from an EMBL/GenBank/DDBJ whole genome shotgun (WGS) entry which is preliminary data.</text>
</comment>
<evidence type="ECO:0000313" key="3">
    <source>
        <dbReference type="Proteomes" id="UP000544872"/>
    </source>
</evidence>
<protein>
    <submittedName>
        <fullName evidence="2">Uncharacterized protein</fullName>
    </submittedName>
</protein>
<evidence type="ECO:0000256" key="1">
    <source>
        <dbReference type="SAM" id="MobiDB-lite"/>
    </source>
</evidence>
<evidence type="ECO:0000313" key="2">
    <source>
        <dbReference type="EMBL" id="MBB6212297.1"/>
    </source>
</evidence>
<dbReference type="EMBL" id="JACIIX010000020">
    <property type="protein sequence ID" value="MBB6212297.1"/>
    <property type="molecule type" value="Genomic_DNA"/>
</dbReference>
<proteinExistence type="predicted"/>
<organism evidence="2 3">
    <name type="scientific">Novispirillum itersonii</name>
    <name type="common">Aquaspirillum itersonii</name>
    <dbReference type="NCBI Taxonomy" id="189"/>
    <lineage>
        <taxon>Bacteria</taxon>
        <taxon>Pseudomonadati</taxon>
        <taxon>Pseudomonadota</taxon>
        <taxon>Alphaproteobacteria</taxon>
        <taxon>Rhodospirillales</taxon>
        <taxon>Novispirillaceae</taxon>
        <taxon>Novispirillum</taxon>
    </lineage>
</organism>
<dbReference type="Proteomes" id="UP000544872">
    <property type="component" value="Unassembled WGS sequence"/>
</dbReference>
<dbReference type="AlphaFoldDB" id="A0A7X0DQH9"/>
<name>A0A7X0DQH9_NOVIT</name>
<gene>
    <name evidence="2" type="ORF">FHS48_003747</name>
</gene>
<feature type="region of interest" description="Disordered" evidence="1">
    <location>
        <begin position="32"/>
        <end position="53"/>
    </location>
</feature>
<reference evidence="2 3" key="1">
    <citation type="submission" date="2020-08" db="EMBL/GenBank/DDBJ databases">
        <title>Genomic Encyclopedia of Type Strains, Phase IV (KMG-IV): sequencing the most valuable type-strain genomes for metagenomic binning, comparative biology and taxonomic classification.</title>
        <authorList>
            <person name="Goeker M."/>
        </authorList>
    </citation>
    <scope>NUCLEOTIDE SEQUENCE [LARGE SCALE GENOMIC DNA]</scope>
    <source>
        <strain evidence="2 3">DSM 11590</strain>
    </source>
</reference>
<accession>A0A7X0DQH9</accession>